<dbReference type="PANTHER" id="PTHR48207:SF4">
    <property type="entry name" value="BLL6097 PROTEIN"/>
    <property type="match status" value="1"/>
</dbReference>
<dbReference type="InterPro" id="IPR050483">
    <property type="entry name" value="CoA-transferase_III_domain"/>
</dbReference>
<evidence type="ECO:0000313" key="2">
    <source>
        <dbReference type="EMBL" id="MBD3109206.1"/>
    </source>
</evidence>
<protein>
    <submittedName>
        <fullName evidence="2">CoA transferase</fullName>
    </submittedName>
</protein>
<proteinExistence type="predicted"/>
<dbReference type="SUPFAM" id="SSF89796">
    <property type="entry name" value="CoA-transferase family III (CaiB/BaiF)"/>
    <property type="match status" value="1"/>
</dbReference>
<sequence>MGALTGIKVLDLTRLLPGPYCTLMMADYGAEVIKVEEPETGDYIRWRKPAINGIGARYLTINRNKKSVELNLKSVEGREIFKRLAMESDVIIESFRPGVMNRLGIGYEEIAKLNEGIIYCSLTGYGQTGPYSKLPGHDINFVGYSGILGLIGEKDGKPVIPGVQIADLGGGALMALSAITMALLHKEKTGKGQYIDVSMLDGAITWLYAAASDYFASGAVPERGKNRLDGHFAFYNVYETKDNKFLSVGAAEKKFWIELCELVGKPEWIDLHEGPEEVQQCLKQEMAELFKQQNQQYWLDLLQTKDTCVGPIYDLNQLYEDPQIIEREMFTTMQHPTAGKIQQIGFPIKFSETPGEIYAHSPMLGEHTEEILLQIGYSKENILSLEENGVIGRLKK</sequence>
<dbReference type="RefSeq" id="WP_190998746.1">
    <property type="nucleotide sequence ID" value="NZ_JACXSI010000030.1"/>
</dbReference>
<dbReference type="PANTHER" id="PTHR48207">
    <property type="entry name" value="SUCCINATE--HYDROXYMETHYLGLUTARATE COA-TRANSFERASE"/>
    <property type="match status" value="1"/>
</dbReference>
<name>A0A927HC51_9BACI</name>
<comment type="caution">
    <text evidence="2">The sequence shown here is derived from an EMBL/GenBank/DDBJ whole genome shotgun (WGS) entry which is preliminary data.</text>
</comment>
<dbReference type="AlphaFoldDB" id="A0A927HC51"/>
<reference evidence="2" key="1">
    <citation type="submission" date="2020-09" db="EMBL/GenBank/DDBJ databases">
        <title>Bacillus faecalis sp. nov., a moderately halophilic bacterium isolated from cow faeces.</title>
        <authorList>
            <person name="Jiang L."/>
            <person name="Lee J."/>
        </authorList>
    </citation>
    <scope>NUCLEOTIDE SEQUENCE</scope>
    <source>
        <strain evidence="2">AGMB 02131</strain>
    </source>
</reference>
<dbReference type="InterPro" id="IPR023606">
    <property type="entry name" value="CoA-Trfase_III_dom_1_sf"/>
</dbReference>
<accession>A0A927HC51</accession>
<organism evidence="2 3">
    <name type="scientific">Peribacillus faecalis</name>
    <dbReference type="NCBI Taxonomy" id="2772559"/>
    <lineage>
        <taxon>Bacteria</taxon>
        <taxon>Bacillati</taxon>
        <taxon>Bacillota</taxon>
        <taxon>Bacilli</taxon>
        <taxon>Bacillales</taxon>
        <taxon>Bacillaceae</taxon>
        <taxon>Peribacillus</taxon>
    </lineage>
</organism>
<keyword evidence="3" id="KW-1185">Reference proteome</keyword>
<keyword evidence="1 2" id="KW-0808">Transferase</keyword>
<dbReference type="EMBL" id="JACXSI010000030">
    <property type="protein sequence ID" value="MBD3109206.1"/>
    <property type="molecule type" value="Genomic_DNA"/>
</dbReference>
<dbReference type="Proteomes" id="UP000602076">
    <property type="component" value="Unassembled WGS sequence"/>
</dbReference>
<gene>
    <name evidence="2" type="ORF">IEO70_12695</name>
</gene>
<dbReference type="Gene3D" id="3.30.1540.10">
    <property type="entry name" value="formyl-coa transferase, domain 3"/>
    <property type="match status" value="1"/>
</dbReference>
<evidence type="ECO:0000256" key="1">
    <source>
        <dbReference type="ARBA" id="ARBA00022679"/>
    </source>
</evidence>
<dbReference type="InterPro" id="IPR044855">
    <property type="entry name" value="CoA-Trfase_III_dom3_sf"/>
</dbReference>
<dbReference type="InterPro" id="IPR003673">
    <property type="entry name" value="CoA-Trfase_fam_III"/>
</dbReference>
<evidence type="ECO:0000313" key="3">
    <source>
        <dbReference type="Proteomes" id="UP000602076"/>
    </source>
</evidence>
<dbReference type="GO" id="GO:0008410">
    <property type="term" value="F:CoA-transferase activity"/>
    <property type="evidence" value="ECO:0007669"/>
    <property type="project" value="TreeGrafter"/>
</dbReference>
<dbReference type="Pfam" id="PF02515">
    <property type="entry name" value="CoA_transf_3"/>
    <property type="match status" value="1"/>
</dbReference>
<dbReference type="Gene3D" id="3.40.50.10540">
    <property type="entry name" value="Crotonobetainyl-coa:carnitine coa-transferase, domain 1"/>
    <property type="match status" value="1"/>
</dbReference>